<comment type="caution">
    <text evidence="3">The sequence shown here is derived from an EMBL/GenBank/DDBJ whole genome shotgun (WGS) entry which is preliminary data.</text>
</comment>
<dbReference type="InterPro" id="IPR007712">
    <property type="entry name" value="RelE/ParE_toxin"/>
</dbReference>
<dbReference type="InterPro" id="IPR035093">
    <property type="entry name" value="RelE/ParE_toxin_dom_sf"/>
</dbReference>
<proteinExistence type="inferred from homology"/>
<evidence type="ECO:0000313" key="4">
    <source>
        <dbReference type="Proteomes" id="UP001279553"/>
    </source>
</evidence>
<keyword evidence="4" id="KW-1185">Reference proteome</keyword>
<dbReference type="InterPro" id="IPR051803">
    <property type="entry name" value="TA_system_RelE-like_toxin"/>
</dbReference>
<dbReference type="RefSeq" id="WP_035188342.1">
    <property type="nucleotide sequence ID" value="NZ_JAWXYB010000002.1"/>
</dbReference>
<evidence type="ECO:0000256" key="1">
    <source>
        <dbReference type="ARBA" id="ARBA00006226"/>
    </source>
</evidence>
<sequence length="92" mass="10357">MQVKWHQLALEDRDVIVAYLELLNPNAASSVLRGLVLAGDSLALFPTRGRVGLATGTRELVAVWPYLIVYEVDMSSDTVRILRIWHEAQDRP</sequence>
<gene>
    <name evidence="3" type="ORF">SIL87_01080</name>
</gene>
<evidence type="ECO:0000313" key="3">
    <source>
        <dbReference type="EMBL" id="MDX5929358.1"/>
    </source>
</evidence>
<dbReference type="Proteomes" id="UP001279553">
    <property type="component" value="Unassembled WGS sequence"/>
</dbReference>
<dbReference type="AlphaFoldDB" id="A0AAW9DLK4"/>
<reference evidence="3 4" key="1">
    <citation type="submission" date="2023-11" db="EMBL/GenBank/DDBJ databases">
        <title>MicrobeMod: A computational toolkit for identifying prokaryotic methylation and restriction-modification with nanopore sequencing.</title>
        <authorList>
            <person name="Crits-Christoph A."/>
            <person name="Kang S.C."/>
            <person name="Lee H."/>
            <person name="Ostrov N."/>
        </authorList>
    </citation>
    <scope>NUCLEOTIDE SEQUENCE [LARGE SCALE GENOMIC DNA]</scope>
    <source>
        <strain evidence="3 4">DSMZ 700</strain>
    </source>
</reference>
<accession>A0AAW9DLK4</accession>
<name>A0AAW9DLK4_ACIAO</name>
<organism evidence="3 4">
    <name type="scientific">Acidiphilium acidophilum</name>
    <name type="common">Thiobacillus acidophilus</name>
    <dbReference type="NCBI Taxonomy" id="76588"/>
    <lineage>
        <taxon>Bacteria</taxon>
        <taxon>Pseudomonadati</taxon>
        <taxon>Pseudomonadota</taxon>
        <taxon>Alphaproteobacteria</taxon>
        <taxon>Acetobacterales</taxon>
        <taxon>Acidocellaceae</taxon>
        <taxon>Acidiphilium</taxon>
    </lineage>
</organism>
<protein>
    <submittedName>
        <fullName evidence="3">Type II toxin-antitoxin system RelE/ParE family toxin</fullName>
    </submittedName>
</protein>
<keyword evidence="2" id="KW-1277">Toxin-antitoxin system</keyword>
<evidence type="ECO:0000256" key="2">
    <source>
        <dbReference type="ARBA" id="ARBA00022649"/>
    </source>
</evidence>
<comment type="similarity">
    <text evidence="1">Belongs to the RelE toxin family.</text>
</comment>
<dbReference type="PANTHER" id="PTHR33755">
    <property type="entry name" value="TOXIN PARE1-RELATED"/>
    <property type="match status" value="1"/>
</dbReference>
<dbReference type="EMBL" id="JAWXYB010000002">
    <property type="protein sequence ID" value="MDX5929358.1"/>
    <property type="molecule type" value="Genomic_DNA"/>
</dbReference>
<dbReference type="Pfam" id="PF05016">
    <property type="entry name" value="ParE_toxin"/>
    <property type="match status" value="1"/>
</dbReference>
<dbReference type="Gene3D" id="3.30.2310.20">
    <property type="entry name" value="RelE-like"/>
    <property type="match status" value="1"/>
</dbReference>